<evidence type="ECO:0000313" key="5">
    <source>
        <dbReference type="Proteomes" id="UP000663823"/>
    </source>
</evidence>
<dbReference type="EMBL" id="CAJOAX010000643">
    <property type="protein sequence ID" value="CAF3628431.1"/>
    <property type="molecule type" value="Genomic_DNA"/>
</dbReference>
<dbReference type="Proteomes" id="UP000663823">
    <property type="component" value="Unassembled WGS sequence"/>
</dbReference>
<evidence type="ECO:0000313" key="4">
    <source>
        <dbReference type="EMBL" id="CAF3628431.1"/>
    </source>
</evidence>
<feature type="region of interest" description="Disordered" evidence="1">
    <location>
        <begin position="331"/>
        <end position="369"/>
    </location>
</feature>
<dbReference type="SUPFAM" id="SSF47473">
    <property type="entry name" value="EF-hand"/>
    <property type="match status" value="1"/>
</dbReference>
<proteinExistence type="predicted"/>
<name>A0A818PPH3_9BILA</name>
<feature type="domain" description="DUF5580" evidence="2">
    <location>
        <begin position="378"/>
        <end position="460"/>
    </location>
</feature>
<gene>
    <name evidence="4" type="ORF">OTI717_LOCUS8182</name>
</gene>
<comment type="caution">
    <text evidence="4">The sequence shown here is derived from an EMBL/GenBank/DDBJ whole genome shotgun (WGS) entry which is preliminary data.</text>
</comment>
<protein>
    <submittedName>
        <fullName evidence="4">Uncharacterized protein</fullName>
    </submittedName>
</protein>
<evidence type="ECO:0000259" key="3">
    <source>
        <dbReference type="Pfam" id="PF20743"/>
    </source>
</evidence>
<dbReference type="InterPro" id="IPR049247">
    <property type="entry name" value="DUF5580_C"/>
</dbReference>
<accession>A0A818PPH3</accession>
<dbReference type="InterPro" id="IPR040774">
    <property type="entry name" value="DUF5580"/>
</dbReference>
<sequence>MNITRIFPIENRNGRFSNMRMHLQPTPPIPITYATAAIPASAPFGTEYTPEQRVKIIGSRCVLIPQSITSIPRFPPETLTEKTDPAIAPTKPIQHVTALDNSKSQHQNISRFDTTYRTEYTNRIRNHVSNQDYYTKPTRQFKNALNQYPVLPPISANNNRTETSDRKSVTDGQQQQQQPFNDQVVPSNETMPPLNFNNDREYYDQQQQQQQQQQPLMNNEDTYLPEEPVLLTDYEEERLTEQIRSQLGGTAAVDRLKLLYQELAAYDPNMTGYVHYSNIQLLTYQLGLYMADDTLRFAMCKFVSLDRQRGFVNYEDLIRYFGKCLSSISPNQYDNQQQQQQQQQRQERNSPQKPIRPSGNQFSNDNDQFDPDERQIRVLLKQNLKQFDLSGTIDFDKLTHELNNVDRNQSGVLNRQQIEEVVYKVRIPFQRSLIYQILEKHCRVSPKLYDWKSFVRYLQEQIFDIKQIQDRSSPVYAQYVPSRNQWLDELQREFNEKNRLRIIDRFTSNNEGLRLESTHPTAWFTRFLRLANAMYTHRRSSNISQDFVLPKEEARRLFRAYNHIWDLKIDENAMQKVFEACSRNGHVVIDEALKQLAK</sequence>
<dbReference type="Pfam" id="PF17743">
    <property type="entry name" value="DUF5580"/>
    <property type="match status" value="1"/>
</dbReference>
<dbReference type="InterPro" id="IPR011992">
    <property type="entry name" value="EF-hand-dom_pair"/>
</dbReference>
<dbReference type="PANTHER" id="PTHR34830:SF1">
    <property type="entry name" value="GENE 12695-RELATED"/>
    <property type="match status" value="1"/>
</dbReference>
<dbReference type="Pfam" id="PF20743">
    <property type="entry name" value="DUF5580_C"/>
    <property type="match status" value="1"/>
</dbReference>
<dbReference type="AlphaFoldDB" id="A0A818PPH3"/>
<dbReference type="PANTHER" id="PTHR34830">
    <property type="entry name" value="SIMILAR TO HYPOTHETICAL PROTEIN MGC34837"/>
    <property type="match status" value="1"/>
</dbReference>
<feature type="domain" description="DUF5580" evidence="3">
    <location>
        <begin position="522"/>
        <end position="596"/>
    </location>
</feature>
<dbReference type="InterPro" id="IPR048316">
    <property type="entry name" value="DUF5580_N"/>
</dbReference>
<feature type="region of interest" description="Disordered" evidence="1">
    <location>
        <begin position="149"/>
        <end position="215"/>
    </location>
</feature>
<feature type="compositionally biased region" description="Low complexity" evidence="1">
    <location>
        <begin position="205"/>
        <end position="214"/>
    </location>
</feature>
<evidence type="ECO:0000259" key="2">
    <source>
        <dbReference type="Pfam" id="PF17743"/>
    </source>
</evidence>
<evidence type="ECO:0000256" key="1">
    <source>
        <dbReference type="SAM" id="MobiDB-lite"/>
    </source>
</evidence>
<feature type="compositionally biased region" description="Polar residues" evidence="1">
    <location>
        <begin position="179"/>
        <end position="190"/>
    </location>
</feature>
<organism evidence="4 5">
    <name type="scientific">Rotaria sordida</name>
    <dbReference type="NCBI Taxonomy" id="392033"/>
    <lineage>
        <taxon>Eukaryota</taxon>
        <taxon>Metazoa</taxon>
        <taxon>Spiralia</taxon>
        <taxon>Gnathifera</taxon>
        <taxon>Rotifera</taxon>
        <taxon>Eurotatoria</taxon>
        <taxon>Bdelloidea</taxon>
        <taxon>Philodinida</taxon>
        <taxon>Philodinidae</taxon>
        <taxon>Rotaria</taxon>
    </lineage>
</organism>
<reference evidence="4" key="1">
    <citation type="submission" date="2021-02" db="EMBL/GenBank/DDBJ databases">
        <authorList>
            <person name="Nowell W R."/>
        </authorList>
    </citation>
    <scope>NUCLEOTIDE SEQUENCE</scope>
</reference>